<dbReference type="InterPro" id="IPR036431">
    <property type="entry name" value="ARID_dom_sf"/>
</dbReference>
<feature type="compositionally biased region" description="Low complexity" evidence="5">
    <location>
        <begin position="831"/>
        <end position="843"/>
    </location>
</feature>
<feature type="compositionally biased region" description="Polar residues" evidence="5">
    <location>
        <begin position="193"/>
        <end position="213"/>
    </location>
</feature>
<evidence type="ECO:0000256" key="2">
    <source>
        <dbReference type="ARBA" id="ARBA00023015"/>
    </source>
</evidence>
<dbReference type="InterPro" id="IPR003150">
    <property type="entry name" value="DNA-bd_RFX"/>
</dbReference>
<evidence type="ECO:0000256" key="4">
    <source>
        <dbReference type="ARBA" id="ARBA00023242"/>
    </source>
</evidence>
<dbReference type="GO" id="GO:0006355">
    <property type="term" value="P:regulation of DNA-templated transcription"/>
    <property type="evidence" value="ECO:0007669"/>
    <property type="project" value="InterPro"/>
</dbReference>
<evidence type="ECO:0000256" key="5">
    <source>
        <dbReference type="SAM" id="MobiDB-lite"/>
    </source>
</evidence>
<proteinExistence type="predicted"/>
<dbReference type="InterPro" id="IPR001606">
    <property type="entry name" value="ARID_dom"/>
</dbReference>
<dbReference type="SMART" id="SM01014">
    <property type="entry name" value="ARID"/>
    <property type="match status" value="1"/>
</dbReference>
<feature type="compositionally biased region" description="Low complexity" evidence="5">
    <location>
        <begin position="232"/>
        <end position="246"/>
    </location>
</feature>
<evidence type="ECO:0000313" key="8">
    <source>
        <dbReference type="EMBL" id="TPX10256.1"/>
    </source>
</evidence>
<evidence type="ECO:0000259" key="7">
    <source>
        <dbReference type="PROSITE" id="PS51526"/>
    </source>
</evidence>
<sequence>MAPQPEHTIDRTPEYEEFIAKLTAYHEKRGTMFDPEPKVGHTHVDLLKLFKVVNEHGGYDMVSDEKLAWRNMVNLLGLYSNNEASAAYTLKSIFYKNLAAYEITTIHNKEPPPPEILEHVSAKGGSLLTRTLENYGHRLGRPGGSLGADPSDRSGDDGTPVRERRPDETPTSGRASRGLREAPPQRVIFQPDTGPSRQTRHSSAQHAHANTGTPAGMHQPHAQSQHAHTPGQAHPQSMQTQQQMHQRGSSYMWNPPGSDNYSATVQGYEPRGPIAIPLRPVDTPGNNPVEFARRQRLLRLQAAGHGAPQGVNKAPPPPGIPGYEGPNIYVRCLGSLRSGIPAEEAFALNHLVKISYERGDKYKFDSFPGLAEGLTEKVLQVGSLFYDVEWTISYDPDSEGLDVGELEGVNGTADILDRIGRLRPKPAQDSIQSESLSDQLILITEAALTIRNMVTLPENAYCMAEYPPLRDLICIVLHLPNNESVVELKHCALDIAEQLTPYLVLDAEDPLYRTLLSQLDSTDRGTILTALRAIGRISIYTNEPNKLGNVPPEALQNVMNWLLLNDDELIDACLDFLYQYTAVVTNVETLLKAVIPENLVAHLVRLLSHGAKRVHKEQILEHEKKLPPTEEVVPVPHDLLGRLVALDEPERCYTWLRCFFEEDPDASITQIAIWQAYQSAFLQAVQQSNRSMLGAAEFIRNVTHVYHSAGAQIQREQTERGEVQKFIIKGIRARLRPVSPEGREYLRCQWKITQPGAPPNRRCGYLVANAETMYEHIITRHLGETRGEDGKYPNKEQEYSCRWAECRKYSKRTHMHLADLMSHIKGHIVAAQQKASSSSSAAANGGGDATPGATSSSSHKRQRRSYVVPAKTMTLTYEETLTTRDERNPNAAPQAAGIPLSAVLVLRNIARNVVKTESEEELLKKHEMGGEGGGWNERLFRPLLPRLYEIMTENKAFGSYIASLFQLIRDD</sequence>
<evidence type="ECO:0000313" key="9">
    <source>
        <dbReference type="Proteomes" id="UP000319257"/>
    </source>
</evidence>
<evidence type="ECO:0000256" key="3">
    <source>
        <dbReference type="ARBA" id="ARBA00023163"/>
    </source>
</evidence>
<dbReference type="GO" id="GO:0003677">
    <property type="term" value="F:DNA binding"/>
    <property type="evidence" value="ECO:0007669"/>
    <property type="project" value="InterPro"/>
</dbReference>
<feature type="domain" description="RFX-type winged-helix" evidence="7">
    <location>
        <begin position="652"/>
        <end position="735"/>
    </location>
</feature>
<gene>
    <name evidence="8" type="ORF">E0L32_001453</name>
</gene>
<dbReference type="InterPro" id="IPR011989">
    <property type="entry name" value="ARM-like"/>
</dbReference>
<dbReference type="Proteomes" id="UP000319257">
    <property type="component" value="Unassembled WGS sequence"/>
</dbReference>
<dbReference type="SMART" id="SM00501">
    <property type="entry name" value="BRIGHT"/>
    <property type="match status" value="1"/>
</dbReference>
<dbReference type="GO" id="GO:0006325">
    <property type="term" value="P:chromatin organization"/>
    <property type="evidence" value="ECO:0007669"/>
    <property type="project" value="UniProtKB-KW"/>
</dbReference>
<feature type="region of interest" description="Disordered" evidence="5">
    <location>
        <begin position="831"/>
        <end position="869"/>
    </location>
</feature>
<keyword evidence="2" id="KW-0805">Transcription regulation</keyword>
<keyword evidence="9" id="KW-1185">Reference proteome</keyword>
<dbReference type="GO" id="GO:0016586">
    <property type="term" value="C:RSC-type complex"/>
    <property type="evidence" value="ECO:0007669"/>
    <property type="project" value="TreeGrafter"/>
</dbReference>
<dbReference type="CDD" id="cd16100">
    <property type="entry name" value="ARID"/>
    <property type="match status" value="1"/>
</dbReference>
<dbReference type="PROSITE" id="PS51011">
    <property type="entry name" value="ARID"/>
    <property type="match status" value="1"/>
</dbReference>
<dbReference type="Gene3D" id="3.30.160.60">
    <property type="entry name" value="Classic Zinc Finger"/>
    <property type="match status" value="1"/>
</dbReference>
<dbReference type="FunFam" id="1.10.150.60:FF:000021">
    <property type="entry name" value="Chromatin structure-remodeling complex subunit rsc9"/>
    <property type="match status" value="1"/>
</dbReference>
<dbReference type="OrthoDB" id="338531at2759"/>
<feature type="region of interest" description="Disordered" evidence="5">
    <location>
        <begin position="135"/>
        <end position="262"/>
    </location>
</feature>
<feature type="compositionally biased region" description="Polar residues" evidence="5">
    <location>
        <begin position="247"/>
        <end position="262"/>
    </location>
</feature>
<dbReference type="InParanoid" id="A0A507AU71"/>
<reference evidence="8 9" key="1">
    <citation type="submission" date="2019-06" db="EMBL/GenBank/DDBJ databases">
        <title>Draft genome sequence of the filamentous fungus Phialemoniopsis curvata isolated from diesel fuel.</title>
        <authorList>
            <person name="Varaljay V.A."/>
            <person name="Lyon W.J."/>
            <person name="Crouch A.L."/>
            <person name="Drake C.E."/>
            <person name="Hollomon J.M."/>
            <person name="Nadeau L.J."/>
            <person name="Nunn H.S."/>
            <person name="Stevenson B.S."/>
            <person name="Bojanowski C.L."/>
            <person name="Crookes-Goodson W.J."/>
        </authorList>
    </citation>
    <scope>NUCLEOTIDE SEQUENCE [LARGE SCALE GENOMIC DNA]</scope>
    <source>
        <strain evidence="8 9">D216</strain>
    </source>
</reference>
<dbReference type="InterPro" id="IPR052406">
    <property type="entry name" value="Chromatin_Remodeling_Comp"/>
</dbReference>
<dbReference type="RefSeq" id="XP_030991967.1">
    <property type="nucleotide sequence ID" value="XM_031135534.1"/>
</dbReference>
<accession>A0A507AU71</accession>
<dbReference type="SUPFAM" id="SSF46774">
    <property type="entry name" value="ARID-like"/>
    <property type="match status" value="1"/>
</dbReference>
<dbReference type="SUPFAM" id="SSF48371">
    <property type="entry name" value="ARM repeat"/>
    <property type="match status" value="1"/>
</dbReference>
<feature type="domain" description="ARID" evidence="6">
    <location>
        <begin position="12"/>
        <end position="106"/>
    </location>
</feature>
<evidence type="ECO:0000256" key="1">
    <source>
        <dbReference type="ARBA" id="ARBA00022853"/>
    </source>
</evidence>
<dbReference type="Gene3D" id="1.10.150.60">
    <property type="entry name" value="ARID DNA-binding domain"/>
    <property type="match status" value="1"/>
</dbReference>
<name>A0A507AU71_9PEZI</name>
<dbReference type="InterPro" id="IPR016024">
    <property type="entry name" value="ARM-type_fold"/>
</dbReference>
<feature type="compositionally biased region" description="Basic and acidic residues" evidence="5">
    <location>
        <begin position="150"/>
        <end position="168"/>
    </location>
</feature>
<dbReference type="EMBL" id="SKBQ01000005">
    <property type="protein sequence ID" value="TPX10256.1"/>
    <property type="molecule type" value="Genomic_DNA"/>
</dbReference>
<keyword evidence="1" id="KW-0156">Chromatin regulator</keyword>
<dbReference type="PANTHER" id="PTHR22970">
    <property type="entry name" value="AT-RICH INTERACTIVE DOMAIN-CONTAINING PROTEIN 2"/>
    <property type="match status" value="1"/>
</dbReference>
<keyword evidence="3" id="KW-0804">Transcription</keyword>
<dbReference type="AlphaFoldDB" id="A0A507AU71"/>
<dbReference type="STRING" id="1093900.A0A507AU71"/>
<keyword evidence="4" id="KW-0539">Nucleus</keyword>
<comment type="caution">
    <text evidence="8">The sequence shown here is derived from an EMBL/GenBank/DDBJ whole genome shotgun (WGS) entry which is preliminary data.</text>
</comment>
<dbReference type="GeneID" id="41968900"/>
<dbReference type="Gene3D" id="1.25.10.10">
    <property type="entry name" value="Leucine-rich Repeat Variant"/>
    <property type="match status" value="1"/>
</dbReference>
<dbReference type="Pfam" id="PF01388">
    <property type="entry name" value="ARID"/>
    <property type="match status" value="1"/>
</dbReference>
<organism evidence="8 9">
    <name type="scientific">Thyridium curvatum</name>
    <dbReference type="NCBI Taxonomy" id="1093900"/>
    <lineage>
        <taxon>Eukaryota</taxon>
        <taxon>Fungi</taxon>
        <taxon>Dikarya</taxon>
        <taxon>Ascomycota</taxon>
        <taxon>Pezizomycotina</taxon>
        <taxon>Sordariomycetes</taxon>
        <taxon>Sordariomycetidae</taxon>
        <taxon>Thyridiales</taxon>
        <taxon>Thyridiaceae</taxon>
        <taxon>Thyridium</taxon>
    </lineage>
</organism>
<evidence type="ECO:0000259" key="6">
    <source>
        <dbReference type="PROSITE" id="PS51011"/>
    </source>
</evidence>
<protein>
    <submittedName>
        <fullName evidence="8">Uncharacterized protein</fullName>
    </submittedName>
</protein>
<dbReference type="PROSITE" id="PS51526">
    <property type="entry name" value="RFX_DBD"/>
    <property type="match status" value="1"/>
</dbReference>
<dbReference type="PANTHER" id="PTHR22970:SF14">
    <property type="entry name" value="AT-RICH INTERACTIVE DOMAIN-CONTAINING PROTEIN 2"/>
    <property type="match status" value="1"/>
</dbReference>